<keyword evidence="3" id="KW-1185">Reference proteome</keyword>
<dbReference type="EMBL" id="WHWB01034115">
    <property type="protein sequence ID" value="KAJ7413845.1"/>
    <property type="molecule type" value="Genomic_DNA"/>
</dbReference>
<reference evidence="2" key="1">
    <citation type="submission" date="2019-10" db="EMBL/GenBank/DDBJ databases">
        <authorList>
            <person name="Soares A.E.R."/>
            <person name="Aleixo A."/>
            <person name="Schneider P."/>
            <person name="Miyaki C.Y."/>
            <person name="Schneider M.P."/>
            <person name="Mello C."/>
            <person name="Vasconcelos A.T.R."/>
        </authorList>
    </citation>
    <scope>NUCLEOTIDE SEQUENCE</scope>
    <source>
        <tissue evidence="2">Muscle</tissue>
    </source>
</reference>
<gene>
    <name evidence="2" type="ORF">WISP_88019</name>
</gene>
<accession>A0ABQ9D7V4</accession>
<sequence length="101" mass="11212">MANKSKSTACPVPASGMSVLYLSKLQSLNLRDLQPGIGRRDEFGARFAFICAVLEMDRLSRKRGSPKVEVIEDDDDDYDEEVEEGNDGEGEEEADKENDPD</sequence>
<organism evidence="2 3">
    <name type="scientific">Willisornis vidua</name>
    <name type="common">Xingu scale-backed antbird</name>
    <dbReference type="NCBI Taxonomy" id="1566151"/>
    <lineage>
        <taxon>Eukaryota</taxon>
        <taxon>Metazoa</taxon>
        <taxon>Chordata</taxon>
        <taxon>Craniata</taxon>
        <taxon>Vertebrata</taxon>
        <taxon>Euteleostomi</taxon>
        <taxon>Archelosauria</taxon>
        <taxon>Archosauria</taxon>
        <taxon>Dinosauria</taxon>
        <taxon>Saurischia</taxon>
        <taxon>Theropoda</taxon>
        <taxon>Coelurosauria</taxon>
        <taxon>Aves</taxon>
        <taxon>Neognathae</taxon>
        <taxon>Neoaves</taxon>
        <taxon>Telluraves</taxon>
        <taxon>Australaves</taxon>
        <taxon>Passeriformes</taxon>
        <taxon>Thamnophilidae</taxon>
        <taxon>Willisornis</taxon>
    </lineage>
</organism>
<feature type="region of interest" description="Disordered" evidence="1">
    <location>
        <begin position="60"/>
        <end position="101"/>
    </location>
</feature>
<evidence type="ECO:0000256" key="1">
    <source>
        <dbReference type="SAM" id="MobiDB-lite"/>
    </source>
</evidence>
<name>A0ABQ9D7V4_9PASS</name>
<comment type="caution">
    <text evidence="2">The sequence shown here is derived from an EMBL/GenBank/DDBJ whole genome shotgun (WGS) entry which is preliminary data.</text>
</comment>
<proteinExistence type="predicted"/>
<dbReference type="Proteomes" id="UP001145742">
    <property type="component" value="Unassembled WGS sequence"/>
</dbReference>
<evidence type="ECO:0000313" key="2">
    <source>
        <dbReference type="EMBL" id="KAJ7413845.1"/>
    </source>
</evidence>
<feature type="compositionally biased region" description="Acidic residues" evidence="1">
    <location>
        <begin position="71"/>
        <end position="101"/>
    </location>
</feature>
<evidence type="ECO:0000313" key="3">
    <source>
        <dbReference type="Proteomes" id="UP001145742"/>
    </source>
</evidence>
<protein>
    <submittedName>
        <fullName evidence="2">Uncharacterized protein</fullName>
    </submittedName>
</protein>